<dbReference type="SUPFAM" id="SSF48657">
    <property type="entry name" value="FinO-like"/>
    <property type="match status" value="1"/>
</dbReference>
<accession>A0A090BV37</accession>
<dbReference type="STRING" id="40754.THII_1879"/>
<sequence length="346" mass="38929">MTTDSQTESTNDIQSKRITKTDLNQLAQTQYGEQAYCEHIRSGQRGWYLYAGHEPVFLGVNITDAFHSLQTPNFLTTPDSTQVTVTPSDISAPKENAELQQSKVTAPATKVQVDRPPLSPEQMLEILIEKFPHTFFKDPQKIRPVQKYIHKKIRQVLNYEYTKEEVSAALAIYTQADNYCNQLILGGQRLDLEGNPCDEVSPKHIEDAKARIMGEKPMRPAKKKKHQPASLSHVGPPPIEELITGKMELSVKIDTVPIDSKTVKNGWQEFTIEASGQIIKVTVRPKTWNKLQKAGSEFPAWIAHLKGKMGERIKGGFEIEQPSVQIFEKQPKGTKVELEAVNNDDS</sequence>
<dbReference type="PANTHER" id="PTHR38106">
    <property type="entry name" value="RNA CHAPERONE PROQ"/>
    <property type="match status" value="1"/>
</dbReference>
<dbReference type="GO" id="GO:0010608">
    <property type="term" value="P:post-transcriptional regulation of gene expression"/>
    <property type="evidence" value="ECO:0007669"/>
    <property type="project" value="InterPro"/>
</dbReference>
<dbReference type="InterPro" id="IPR016103">
    <property type="entry name" value="ProQ/FinO"/>
</dbReference>
<dbReference type="HOGENOM" id="CLU_801517_0_0_6"/>
<gene>
    <name evidence="5" type="ORF">THII_1879</name>
</gene>
<dbReference type="InterPro" id="IPR036442">
    <property type="entry name" value="ProQ/FinO_sf"/>
</dbReference>
<dbReference type="Pfam" id="PF04352">
    <property type="entry name" value="ProQ"/>
    <property type="match status" value="1"/>
</dbReference>
<evidence type="ECO:0000256" key="1">
    <source>
        <dbReference type="ARBA" id="ARBA00022490"/>
    </source>
</evidence>
<proteinExistence type="predicted"/>
<protein>
    <recommendedName>
        <fullName evidence="4">ProQ/FinO domain-containing protein</fullName>
    </recommendedName>
</protein>
<evidence type="ECO:0000256" key="3">
    <source>
        <dbReference type="ARBA" id="ARBA00023186"/>
    </source>
</evidence>
<evidence type="ECO:0000256" key="2">
    <source>
        <dbReference type="ARBA" id="ARBA00022884"/>
    </source>
</evidence>
<keyword evidence="1" id="KW-0963">Cytoplasm</keyword>
<name>A0A090BV37_9GAMM</name>
<dbReference type="GO" id="GO:0034057">
    <property type="term" value="F:RNA strand-exchange activity"/>
    <property type="evidence" value="ECO:0007669"/>
    <property type="project" value="InterPro"/>
</dbReference>
<keyword evidence="2" id="KW-0694">RNA-binding</keyword>
<dbReference type="SMART" id="SM00945">
    <property type="entry name" value="ProQ"/>
    <property type="match status" value="1"/>
</dbReference>
<dbReference type="PANTHER" id="PTHR38106:SF1">
    <property type="entry name" value="RNA CHAPERONE PROQ"/>
    <property type="match status" value="1"/>
</dbReference>
<evidence type="ECO:0000313" key="5">
    <source>
        <dbReference type="EMBL" id="BAP56176.1"/>
    </source>
</evidence>
<keyword evidence="3" id="KW-0143">Chaperone</keyword>
<organism evidence="5 6">
    <name type="scientific">Thioploca ingrica</name>
    <dbReference type="NCBI Taxonomy" id="40754"/>
    <lineage>
        <taxon>Bacteria</taxon>
        <taxon>Pseudomonadati</taxon>
        <taxon>Pseudomonadota</taxon>
        <taxon>Gammaproteobacteria</taxon>
        <taxon>Thiotrichales</taxon>
        <taxon>Thiotrichaceae</taxon>
        <taxon>Thioploca</taxon>
    </lineage>
</organism>
<dbReference type="Gene3D" id="1.10.1710.10">
    <property type="entry name" value="ProQ/FinO domain"/>
    <property type="match status" value="1"/>
</dbReference>
<dbReference type="GO" id="GO:0005829">
    <property type="term" value="C:cytosol"/>
    <property type="evidence" value="ECO:0007669"/>
    <property type="project" value="TreeGrafter"/>
</dbReference>
<reference evidence="5 6" key="1">
    <citation type="journal article" date="2014" name="ISME J.">
        <title>Ecophysiology of Thioploca ingrica as revealed by the complete genome sequence supplemented with proteomic evidence.</title>
        <authorList>
            <person name="Kojima H."/>
            <person name="Ogura Y."/>
            <person name="Yamamoto N."/>
            <person name="Togashi T."/>
            <person name="Mori H."/>
            <person name="Watanabe T."/>
            <person name="Nemoto F."/>
            <person name="Kurokawa K."/>
            <person name="Hayashi T."/>
            <person name="Fukui M."/>
        </authorList>
    </citation>
    <scope>NUCLEOTIDE SEQUENCE [LARGE SCALE GENOMIC DNA]</scope>
</reference>
<dbReference type="KEGG" id="tig:THII_1879"/>
<dbReference type="Proteomes" id="UP000031623">
    <property type="component" value="Chromosome"/>
</dbReference>
<evidence type="ECO:0000259" key="4">
    <source>
        <dbReference type="SMART" id="SM00945"/>
    </source>
</evidence>
<evidence type="ECO:0000313" key="6">
    <source>
        <dbReference type="Proteomes" id="UP000031623"/>
    </source>
</evidence>
<dbReference type="InterPro" id="IPR023529">
    <property type="entry name" value="ProQ"/>
</dbReference>
<keyword evidence="6" id="KW-1185">Reference proteome</keyword>
<dbReference type="EMBL" id="AP014633">
    <property type="protein sequence ID" value="BAP56176.1"/>
    <property type="molecule type" value="Genomic_DNA"/>
</dbReference>
<feature type="domain" description="ProQ/FinO" evidence="4">
    <location>
        <begin position="115"/>
        <end position="228"/>
    </location>
</feature>
<dbReference type="GO" id="GO:0033592">
    <property type="term" value="F:RNA strand annealing activity"/>
    <property type="evidence" value="ECO:0007669"/>
    <property type="project" value="InterPro"/>
</dbReference>
<dbReference type="AlphaFoldDB" id="A0A090BV37"/>